<proteinExistence type="predicted"/>
<reference evidence="2 3" key="1">
    <citation type="journal article" date="2021" name="Commun. Biol.">
        <title>The genome of Shorea leprosula (Dipterocarpaceae) highlights the ecological relevance of drought in aseasonal tropical rainforests.</title>
        <authorList>
            <person name="Ng K.K.S."/>
            <person name="Kobayashi M.J."/>
            <person name="Fawcett J.A."/>
            <person name="Hatakeyama M."/>
            <person name="Paape T."/>
            <person name="Ng C.H."/>
            <person name="Ang C.C."/>
            <person name="Tnah L.H."/>
            <person name="Lee C.T."/>
            <person name="Nishiyama T."/>
            <person name="Sese J."/>
            <person name="O'Brien M.J."/>
            <person name="Copetti D."/>
            <person name="Mohd Noor M.I."/>
            <person name="Ong R.C."/>
            <person name="Putra M."/>
            <person name="Sireger I.Z."/>
            <person name="Indrioko S."/>
            <person name="Kosugi Y."/>
            <person name="Izuno A."/>
            <person name="Isagi Y."/>
            <person name="Lee S.L."/>
            <person name="Shimizu K.K."/>
        </authorList>
    </citation>
    <scope>NUCLEOTIDE SEQUENCE [LARGE SCALE GENOMIC DNA]</scope>
    <source>
        <strain evidence="2">214</strain>
    </source>
</reference>
<comment type="caution">
    <text evidence="2">The sequence shown here is derived from an EMBL/GenBank/DDBJ whole genome shotgun (WGS) entry which is preliminary data.</text>
</comment>
<gene>
    <name evidence="2" type="ORF">SLEP1_g46440</name>
</gene>
<evidence type="ECO:0000256" key="1">
    <source>
        <dbReference type="SAM" id="MobiDB-lite"/>
    </source>
</evidence>
<feature type="compositionally biased region" description="Polar residues" evidence="1">
    <location>
        <begin position="24"/>
        <end position="35"/>
    </location>
</feature>
<protein>
    <submittedName>
        <fullName evidence="2">Uncharacterized protein</fullName>
    </submittedName>
</protein>
<evidence type="ECO:0000313" key="3">
    <source>
        <dbReference type="Proteomes" id="UP001054252"/>
    </source>
</evidence>
<accession>A0AAV5LMU8</accession>
<name>A0AAV5LMU8_9ROSI</name>
<keyword evidence="3" id="KW-1185">Reference proteome</keyword>
<feature type="region of interest" description="Disordered" evidence="1">
    <location>
        <begin position="1"/>
        <end position="39"/>
    </location>
</feature>
<dbReference type="EMBL" id="BPVZ01000129">
    <property type="protein sequence ID" value="GKV38537.1"/>
    <property type="molecule type" value="Genomic_DNA"/>
</dbReference>
<dbReference type="AlphaFoldDB" id="A0AAV5LMU8"/>
<dbReference type="Proteomes" id="UP001054252">
    <property type="component" value="Unassembled WGS sequence"/>
</dbReference>
<sequence length="83" mass="8818">MSFLADTRTIEAKPDPTAVPLTKASPSFGRNSKNPDSIPASRKASLALRVSPLGPTDLEFGRPSARVSLEQRVDPDQHGCCVG</sequence>
<organism evidence="2 3">
    <name type="scientific">Rubroshorea leprosula</name>
    <dbReference type="NCBI Taxonomy" id="152421"/>
    <lineage>
        <taxon>Eukaryota</taxon>
        <taxon>Viridiplantae</taxon>
        <taxon>Streptophyta</taxon>
        <taxon>Embryophyta</taxon>
        <taxon>Tracheophyta</taxon>
        <taxon>Spermatophyta</taxon>
        <taxon>Magnoliopsida</taxon>
        <taxon>eudicotyledons</taxon>
        <taxon>Gunneridae</taxon>
        <taxon>Pentapetalae</taxon>
        <taxon>rosids</taxon>
        <taxon>malvids</taxon>
        <taxon>Malvales</taxon>
        <taxon>Dipterocarpaceae</taxon>
        <taxon>Rubroshorea</taxon>
    </lineage>
</organism>
<evidence type="ECO:0000313" key="2">
    <source>
        <dbReference type="EMBL" id="GKV38537.1"/>
    </source>
</evidence>